<feature type="transmembrane region" description="Helical" evidence="1">
    <location>
        <begin position="89"/>
        <end position="111"/>
    </location>
</feature>
<keyword evidence="1" id="KW-0472">Membrane</keyword>
<dbReference type="InterPro" id="IPR024529">
    <property type="entry name" value="ECF_trnsprt_substrate-spec"/>
</dbReference>
<evidence type="ECO:0000313" key="3">
    <source>
        <dbReference type="Proteomes" id="UP000095594"/>
    </source>
</evidence>
<feature type="transmembrane region" description="Helical" evidence="1">
    <location>
        <begin position="50"/>
        <end position="77"/>
    </location>
</feature>
<gene>
    <name evidence="2" type="primary">panT</name>
    <name evidence="2" type="ORF">ERS852471_00467</name>
</gene>
<organism evidence="2 3">
    <name type="scientific">Clostridium disporicum</name>
    <dbReference type="NCBI Taxonomy" id="84024"/>
    <lineage>
        <taxon>Bacteria</taxon>
        <taxon>Bacillati</taxon>
        <taxon>Bacillota</taxon>
        <taxon>Clostridia</taxon>
        <taxon>Eubacteriales</taxon>
        <taxon>Clostridiaceae</taxon>
        <taxon>Clostridium</taxon>
    </lineage>
</organism>
<accession>A0A173ZJF6</accession>
<protein>
    <submittedName>
        <fullName evidence="2">Membrane protein</fullName>
    </submittedName>
</protein>
<dbReference type="RefSeq" id="WP_148315729.1">
    <property type="nucleotide sequence ID" value="NZ_CABIXQ010000002.1"/>
</dbReference>
<keyword evidence="1" id="KW-1133">Transmembrane helix</keyword>
<dbReference type="Gene3D" id="1.10.1760.20">
    <property type="match status" value="1"/>
</dbReference>
<evidence type="ECO:0000313" key="2">
    <source>
        <dbReference type="EMBL" id="CUN75368.1"/>
    </source>
</evidence>
<dbReference type="Proteomes" id="UP000095594">
    <property type="component" value="Unassembled WGS sequence"/>
</dbReference>
<sequence length="199" mass="21186">MLKTSGMGRSQTKIRKLVIIAMLSSISIFLGVSGLGFIRLPAFSLTIMHLPVIIGAILEGPIVGASVGLMFGLFSMYQALTAPNVTSFLFLNPLIALVPRILIGLVAYYVYRFLVKTLKKPKISIGISAILATFTNTVGVLGLTYILYLEEYAKAINISPNVVGATLFGVATSNGLLEAIASALIAVPVVMGVLKIKRQ</sequence>
<dbReference type="Pfam" id="PF12822">
    <property type="entry name" value="ECF_trnsprt"/>
    <property type="match status" value="1"/>
</dbReference>
<dbReference type="GO" id="GO:0022857">
    <property type="term" value="F:transmembrane transporter activity"/>
    <property type="evidence" value="ECO:0007669"/>
    <property type="project" value="InterPro"/>
</dbReference>
<reference evidence="2 3" key="1">
    <citation type="submission" date="2015-09" db="EMBL/GenBank/DDBJ databases">
        <authorList>
            <consortium name="Pathogen Informatics"/>
        </authorList>
    </citation>
    <scope>NUCLEOTIDE SEQUENCE [LARGE SCALE GENOMIC DNA]</scope>
    <source>
        <strain evidence="2 3">2789STDY5834856</strain>
    </source>
</reference>
<dbReference type="AlphaFoldDB" id="A0A173ZJF6"/>
<feature type="transmembrane region" description="Helical" evidence="1">
    <location>
        <begin position="123"/>
        <end position="148"/>
    </location>
</feature>
<name>A0A173ZJF6_9CLOT</name>
<dbReference type="OrthoDB" id="9813540at2"/>
<dbReference type="EMBL" id="CYZX01000002">
    <property type="protein sequence ID" value="CUN75368.1"/>
    <property type="molecule type" value="Genomic_DNA"/>
</dbReference>
<evidence type="ECO:0000256" key="1">
    <source>
        <dbReference type="SAM" id="Phobius"/>
    </source>
</evidence>
<proteinExistence type="predicted"/>
<keyword evidence="1" id="KW-0812">Transmembrane</keyword>
<feature type="transmembrane region" description="Helical" evidence="1">
    <location>
        <begin position="17"/>
        <end position="38"/>
    </location>
</feature>